<evidence type="ECO:0000313" key="1">
    <source>
        <dbReference type="EMBL" id="GAA4541039.1"/>
    </source>
</evidence>
<protein>
    <recommendedName>
        <fullName evidence="3">Septum formation initiator</fullName>
    </recommendedName>
</protein>
<dbReference type="Proteomes" id="UP001501598">
    <property type="component" value="Unassembled WGS sequence"/>
</dbReference>
<reference evidence="2" key="1">
    <citation type="journal article" date="2019" name="Int. J. Syst. Evol. Microbiol.">
        <title>The Global Catalogue of Microorganisms (GCM) 10K type strain sequencing project: providing services to taxonomists for standard genome sequencing and annotation.</title>
        <authorList>
            <consortium name="The Broad Institute Genomics Platform"/>
            <consortium name="The Broad Institute Genome Sequencing Center for Infectious Disease"/>
            <person name="Wu L."/>
            <person name="Ma J."/>
        </authorList>
    </citation>
    <scope>NUCLEOTIDE SEQUENCE [LARGE SCALE GENOMIC DNA]</scope>
    <source>
        <strain evidence="2">JCM 17906</strain>
    </source>
</reference>
<gene>
    <name evidence="1" type="ORF">GCM10023175_14440</name>
</gene>
<organism evidence="1 2">
    <name type="scientific">Pseudonocardia xishanensis</name>
    <dbReference type="NCBI Taxonomy" id="630995"/>
    <lineage>
        <taxon>Bacteria</taxon>
        <taxon>Bacillati</taxon>
        <taxon>Actinomycetota</taxon>
        <taxon>Actinomycetes</taxon>
        <taxon>Pseudonocardiales</taxon>
        <taxon>Pseudonocardiaceae</taxon>
        <taxon>Pseudonocardia</taxon>
    </lineage>
</organism>
<dbReference type="RefSeq" id="WP_345413975.1">
    <property type="nucleotide sequence ID" value="NZ_BAABGT010000022.1"/>
</dbReference>
<name>A0ABP8RKY6_9PSEU</name>
<keyword evidence="2" id="KW-1185">Reference proteome</keyword>
<evidence type="ECO:0000313" key="2">
    <source>
        <dbReference type="Proteomes" id="UP001501598"/>
    </source>
</evidence>
<sequence>MIRSAGLVALWAVVAAAAVLAGLWAVGGVGSGITSAGPRPLTAAEVDARLSAEPAPSPVAPVSDAPGSAAVVSAAPGGTVVASCPGPQIVSVSPAQGWESKNEREDGGPRVTFESTVDDSEVRVDVRCDGAVPVGDVRVERD</sequence>
<proteinExistence type="predicted"/>
<dbReference type="EMBL" id="BAABGT010000022">
    <property type="protein sequence ID" value="GAA4541039.1"/>
    <property type="molecule type" value="Genomic_DNA"/>
</dbReference>
<comment type="caution">
    <text evidence="1">The sequence shown here is derived from an EMBL/GenBank/DDBJ whole genome shotgun (WGS) entry which is preliminary data.</text>
</comment>
<evidence type="ECO:0008006" key="3">
    <source>
        <dbReference type="Google" id="ProtNLM"/>
    </source>
</evidence>
<accession>A0ABP8RKY6</accession>